<proteinExistence type="predicted"/>
<dbReference type="OrthoDB" id="4419531at2759"/>
<protein>
    <submittedName>
        <fullName evidence="1">Uncharacterized protein</fullName>
    </submittedName>
</protein>
<keyword evidence="2" id="KW-1185">Reference proteome</keyword>
<name>A0A5N6TW86_ASPAV</name>
<dbReference type="EMBL" id="ML742089">
    <property type="protein sequence ID" value="KAE8150658.1"/>
    <property type="molecule type" value="Genomic_DNA"/>
</dbReference>
<evidence type="ECO:0000313" key="1">
    <source>
        <dbReference type="EMBL" id="KAE8150658.1"/>
    </source>
</evidence>
<dbReference type="AlphaFoldDB" id="A0A5N6TW86"/>
<evidence type="ECO:0000313" key="2">
    <source>
        <dbReference type="Proteomes" id="UP000325780"/>
    </source>
</evidence>
<gene>
    <name evidence="1" type="ORF">BDV25DRAFT_154052</name>
</gene>
<organism evidence="1 2">
    <name type="scientific">Aspergillus avenaceus</name>
    <dbReference type="NCBI Taxonomy" id="36643"/>
    <lineage>
        <taxon>Eukaryota</taxon>
        <taxon>Fungi</taxon>
        <taxon>Dikarya</taxon>
        <taxon>Ascomycota</taxon>
        <taxon>Pezizomycotina</taxon>
        <taxon>Eurotiomycetes</taxon>
        <taxon>Eurotiomycetidae</taxon>
        <taxon>Eurotiales</taxon>
        <taxon>Aspergillaceae</taxon>
        <taxon>Aspergillus</taxon>
        <taxon>Aspergillus subgen. Circumdati</taxon>
    </lineage>
</organism>
<accession>A0A5N6TW86</accession>
<dbReference type="Proteomes" id="UP000325780">
    <property type="component" value="Unassembled WGS sequence"/>
</dbReference>
<sequence length="122" mass="13347">MSQQGRLWDNEHGLHIAAIEAGTGSVTRLPNGGATRFTFKTPFKKTPHVQLTSDFGTNTQRRYVPFQLYLLGNGAPAVDKEGFSVGIYSPVGHTETFRYTAMTILEKGNKPSPGPSKPRAKL</sequence>
<reference evidence="1 2" key="1">
    <citation type="submission" date="2019-04" db="EMBL/GenBank/DDBJ databases">
        <title>Friends and foes A comparative genomics study of 23 Aspergillus species from section Flavi.</title>
        <authorList>
            <consortium name="DOE Joint Genome Institute"/>
            <person name="Kjaerbolling I."/>
            <person name="Vesth T."/>
            <person name="Frisvad J.C."/>
            <person name="Nybo J.L."/>
            <person name="Theobald S."/>
            <person name="Kildgaard S."/>
            <person name="Isbrandt T."/>
            <person name="Kuo A."/>
            <person name="Sato A."/>
            <person name="Lyhne E.K."/>
            <person name="Kogle M.E."/>
            <person name="Wiebenga A."/>
            <person name="Kun R.S."/>
            <person name="Lubbers R.J."/>
            <person name="Makela M.R."/>
            <person name="Barry K."/>
            <person name="Chovatia M."/>
            <person name="Clum A."/>
            <person name="Daum C."/>
            <person name="Haridas S."/>
            <person name="He G."/>
            <person name="LaButti K."/>
            <person name="Lipzen A."/>
            <person name="Mondo S."/>
            <person name="Riley R."/>
            <person name="Salamov A."/>
            <person name="Simmons B.A."/>
            <person name="Magnuson J.K."/>
            <person name="Henrissat B."/>
            <person name="Mortensen U.H."/>
            <person name="Larsen T.O."/>
            <person name="Devries R.P."/>
            <person name="Grigoriev I.V."/>
            <person name="Machida M."/>
            <person name="Baker S.E."/>
            <person name="Andersen M.R."/>
        </authorList>
    </citation>
    <scope>NUCLEOTIDE SEQUENCE [LARGE SCALE GENOMIC DNA]</scope>
    <source>
        <strain evidence="1 2">IBT 18842</strain>
    </source>
</reference>